<feature type="binding site" evidence="15">
    <location>
        <position position="169"/>
    </location>
    <ligand>
        <name>[2Fe-2S] cluster</name>
        <dbReference type="ChEBI" id="CHEBI:190135"/>
        <label>2</label>
    </ligand>
</feature>
<evidence type="ECO:0000259" key="17">
    <source>
        <dbReference type="PROSITE" id="PS51387"/>
    </source>
</evidence>
<dbReference type="FunFam" id="3.10.20.30:FF:000012">
    <property type="entry name" value="Xanthine dehydrogenase/oxidase"/>
    <property type="match status" value="1"/>
</dbReference>
<keyword evidence="11" id="KW-0520">NAD</keyword>
<dbReference type="eggNOG" id="KOG0430">
    <property type="taxonomic scope" value="Eukaryota"/>
</dbReference>
<dbReference type="Gene3D" id="3.10.20.30">
    <property type="match status" value="1"/>
</dbReference>
<feature type="binding site" evidence="15">
    <location>
        <position position="70"/>
    </location>
    <ligand>
        <name>[2Fe-2S] cluster</name>
        <dbReference type="ChEBI" id="CHEBI:190135"/>
        <label>1</label>
    </ligand>
</feature>
<dbReference type="InParanoid" id="A2FJG9"/>
<gene>
    <name evidence="18" type="ORF">TVAG_433470</name>
</gene>
<dbReference type="PIRSF" id="PIRSF000127">
    <property type="entry name" value="Xanthine_DH"/>
    <property type="match status" value="1"/>
</dbReference>
<dbReference type="SUPFAM" id="SSF54292">
    <property type="entry name" value="2Fe-2S ferredoxin-like"/>
    <property type="match status" value="1"/>
</dbReference>
<keyword evidence="19" id="KW-1185">Reference proteome</keyword>
<dbReference type="Gene3D" id="3.30.390.50">
    <property type="entry name" value="CO dehydrogenase flavoprotein, C-terminal domain"/>
    <property type="match status" value="1"/>
</dbReference>
<dbReference type="STRING" id="5722.A2FJG9"/>
<keyword evidence="5 15" id="KW-0001">2Fe-2S</keyword>
<dbReference type="InterPro" id="IPR016166">
    <property type="entry name" value="FAD-bd_PCMH"/>
</dbReference>
<feature type="binding site" evidence="15">
    <location>
        <position position="92"/>
    </location>
    <ligand>
        <name>[2Fe-2S] cluster</name>
        <dbReference type="ChEBI" id="CHEBI:190135"/>
        <label>1</label>
    </ligand>
</feature>
<dbReference type="SUPFAM" id="SSF54665">
    <property type="entry name" value="CO dehydrogenase molybdoprotein N-domain-like"/>
    <property type="match status" value="1"/>
</dbReference>
<dbReference type="SUPFAM" id="SSF56003">
    <property type="entry name" value="Molybdenum cofactor-binding domain"/>
    <property type="match status" value="1"/>
</dbReference>
<feature type="binding site" evidence="15">
    <location>
        <position position="1066"/>
    </location>
    <ligand>
        <name>Mo-molybdopterin</name>
        <dbReference type="ChEBI" id="CHEBI:71302"/>
    </ligand>
    <ligandPart>
        <name>Mo</name>
        <dbReference type="ChEBI" id="CHEBI:28685"/>
    </ligandPart>
</feature>
<dbReference type="InterPro" id="IPR016208">
    <property type="entry name" value="Ald_Oxase/xanthine_DH-like"/>
</dbReference>
<dbReference type="Gene3D" id="1.10.150.120">
    <property type="entry name" value="[2Fe-2S]-binding domain"/>
    <property type="match status" value="1"/>
</dbReference>
<dbReference type="SMART" id="SM01092">
    <property type="entry name" value="CO_deh_flav_C"/>
    <property type="match status" value="1"/>
</dbReference>
<dbReference type="Pfam" id="PF20256">
    <property type="entry name" value="MoCoBD_2"/>
    <property type="match status" value="1"/>
</dbReference>
<proteinExistence type="inferred from homology"/>
<dbReference type="FunFam" id="3.30.365.10:FF:000002">
    <property type="entry name" value="Xanthine dehydrogenase oxidase"/>
    <property type="match status" value="1"/>
</dbReference>
<evidence type="ECO:0000256" key="15">
    <source>
        <dbReference type="PIRSR" id="PIRSR000127-3"/>
    </source>
</evidence>
<protein>
    <submittedName>
        <fullName evidence="18">Aldehyde oxidase and xanthine dehydrogenase, putative</fullName>
    </submittedName>
</protein>
<dbReference type="VEuPathDB" id="TrichDB:TVAG_433470"/>
<comment type="cofactor">
    <cofactor evidence="12">
        <name>[2Fe-2S] cluster</name>
        <dbReference type="ChEBI" id="CHEBI:190135"/>
    </cofactor>
</comment>
<comment type="cofactor">
    <cofactor evidence="15">
        <name>Mo-molybdopterin</name>
        <dbReference type="ChEBI" id="CHEBI:71302"/>
    </cofactor>
    <text evidence="15">Binds 1 Mo-molybdopterin (Mo-MPT) cofactor per subunit.</text>
</comment>
<dbReference type="GO" id="GO:0051537">
    <property type="term" value="F:2 iron, 2 sulfur cluster binding"/>
    <property type="evidence" value="ECO:0007669"/>
    <property type="project" value="UniProtKB-KW"/>
</dbReference>
<evidence type="ECO:0000256" key="7">
    <source>
        <dbReference type="ARBA" id="ARBA00022827"/>
    </source>
</evidence>
<dbReference type="InterPro" id="IPR036884">
    <property type="entry name" value="2Fe-2S-bd_dom_sf"/>
</dbReference>
<dbReference type="GO" id="GO:0016491">
    <property type="term" value="F:oxidoreductase activity"/>
    <property type="evidence" value="ECO:0000318"/>
    <property type="project" value="GO_Central"/>
</dbReference>
<keyword evidence="7 14" id="KW-0274">FAD</keyword>
<dbReference type="SMART" id="SM01008">
    <property type="entry name" value="Ald_Xan_dh_C"/>
    <property type="match status" value="1"/>
</dbReference>
<reference evidence="18" key="1">
    <citation type="submission" date="2006-10" db="EMBL/GenBank/DDBJ databases">
        <authorList>
            <person name="Amadeo P."/>
            <person name="Zhao Q."/>
            <person name="Wortman J."/>
            <person name="Fraser-Liggett C."/>
            <person name="Carlton J."/>
        </authorList>
    </citation>
    <scope>NUCLEOTIDE SEQUENCE</scope>
    <source>
        <strain evidence="18">G3</strain>
    </source>
</reference>
<feature type="binding site" evidence="14">
    <location>
        <position position="354"/>
    </location>
    <ligand>
        <name>FAD</name>
        <dbReference type="ChEBI" id="CHEBI:57692"/>
    </ligand>
</feature>
<dbReference type="InterPro" id="IPR008274">
    <property type="entry name" value="AldOxase/xan_DH_MoCoBD1"/>
</dbReference>
<dbReference type="Pfam" id="PF03450">
    <property type="entry name" value="CO_deh_flav_C"/>
    <property type="match status" value="1"/>
</dbReference>
<evidence type="ECO:0000256" key="8">
    <source>
        <dbReference type="ARBA" id="ARBA00023002"/>
    </source>
</evidence>
<evidence type="ECO:0000256" key="1">
    <source>
        <dbReference type="ARBA" id="ARBA00001974"/>
    </source>
</evidence>
<feature type="binding site" evidence="15">
    <location>
        <position position="754"/>
    </location>
    <ligand>
        <name>Mo-molybdopterin</name>
        <dbReference type="ChEBI" id="CHEBI:71302"/>
    </ligand>
    <ligandPart>
        <name>Mo</name>
        <dbReference type="ChEBI" id="CHEBI:28685"/>
    </ligandPart>
</feature>
<dbReference type="GO" id="GO:0071949">
    <property type="term" value="F:FAD binding"/>
    <property type="evidence" value="ECO:0007669"/>
    <property type="project" value="InterPro"/>
</dbReference>
<feature type="domain" description="FAD-binding PCMH-type" evidence="17">
    <location>
        <begin position="222"/>
        <end position="409"/>
    </location>
</feature>
<dbReference type="Gene3D" id="3.30.43.10">
    <property type="entry name" value="Uridine Diphospho-n-acetylenolpyruvylglucosamine Reductase, domain 2"/>
    <property type="match status" value="1"/>
</dbReference>
<feature type="binding site" evidence="15">
    <location>
        <position position="135"/>
    </location>
    <ligand>
        <name>[2Fe-2S] cluster</name>
        <dbReference type="ChEBI" id="CHEBI:190135"/>
        <label>2</label>
    </ligand>
</feature>
<feature type="binding site" evidence="15">
    <location>
        <position position="67"/>
    </location>
    <ligand>
        <name>[2Fe-2S] cluster</name>
        <dbReference type="ChEBI" id="CHEBI:190135"/>
        <label>1</label>
    </ligand>
</feature>
<sequence>MLHSIGNLTQRAQSNVAYAHSIDFFVNGKQVVLKEGEFNPTMSVADWLRSDKVKLFGTKISCGEGGCGACTVVISSYDPITGTVKHRPVNSCLTPVAQLHHCSLTTVEALGNLREGLHPVQAAIVKHHGTQCGYCTPGFVMNGYAMLLDNPHPKVHEIEEQFDGNLCRCTGYRSIADAFREFSDVAPSDDILVSPEPTKIKQHQDPFVPDYAKKPIDEPVLINYGNVKFFIPATVEQLVQLKAEYPAAKIVAGSSEVGIEVRQNVPQEAVFISSAHLPELITLNLEDDKLTFGASTCLQDIMMFCEHKLKEDLPAEKKRLLKQLHERLRYFASTQIRNTATVTGNLAHGGAVTDLSNFLLATDAIYHVKNAKKGIDEDVTIEKFFTAYRKTKLDPSDVITRFEISLMKKNEYVGQFKQAHRRDDDICIVSASMKVTLGADDVIEDIKIAYSGMAAFPQRAYQTENFLKGKKFDDSTIQAAYQYIHKDLPLDDYAPGGFVPFRRDLAESFLFKFYQQTLKEMGRKYDPTAVDLIERPVPKFTNMNCQPDNVEVLKPELKGIGNPLHHRSAQQQTTGEAVYVDDIPDPNGCLHGGYVMSSIPHGKIKSIDYGPALKAPGVVDVVTYKDVKGLNSVGDVWKDEPVFAEDEVRFIGQPIAMILADTHEHAWEAAKLVKIEYEELRPVLSIKQAVEENSFFDVHHQIVRGDTETAMKKAQHVVEGKLSINGQSHFYLETNCALAEPLEDDKIKITSSSQNPTFGQLEIARVCNIPANKVDYHVKRMGGGFGGKETRASTLTNAVSVAALKVKRPVRLSLDRQIDMATIGQRHPCETKYKVGFNNDGTIQAVELDIFFDCGWSLDLSIAVTDRALFHSDSSYYIPNLRTRSHLCKTNTITGTAFRGFGGPQGMISMETVVEHVARELKMPVEAVRWKNLYQEGQMTHFHVPLKNCNVERCWKEVDQKFNLKKMREECDKFNAEHKYRKRGVAMTPLKFGIAFTFSPLNQGNCLVHIYKDGSVLISHGGTEMGQGLHTKMCQIAASVLDIPVDLVRIDETSTDKCANTSPTAASSGSDLNGHAVYDACIQLAARLRRFRTDKNKKWKDVVMDAYLNRTDLSAHGYYSMKDVYYDWNTGIGQPFQYYTYGASAALVEIDCLTGDHQIIRSDVLFDTGESMNKGIDMGQLEGGYIQGVGWLTTEEVMKGNFEENRWIKPGKVHTNGPGYYKVPGFNDLPHEFNIGFLKDSSNSVGIFSSKAIGEPPFLLSHSVPFAIIDAIRAARKDNGASQEFQYDFPMSAPRIRELCGLKLNKK</sequence>
<dbReference type="Gene3D" id="3.90.1170.50">
    <property type="entry name" value="Aldehyde oxidase/xanthine dehydrogenase, a/b hammerhead"/>
    <property type="match status" value="1"/>
</dbReference>
<dbReference type="PANTHER" id="PTHR45444">
    <property type="entry name" value="XANTHINE DEHYDROGENASE"/>
    <property type="match status" value="1"/>
</dbReference>
<keyword evidence="3 15" id="KW-0500">Molybdenum</keyword>
<dbReference type="CDD" id="cd00207">
    <property type="entry name" value="fer2"/>
    <property type="match status" value="1"/>
</dbReference>
<evidence type="ECO:0000256" key="4">
    <source>
        <dbReference type="ARBA" id="ARBA00022630"/>
    </source>
</evidence>
<dbReference type="OrthoDB" id="8300278at2759"/>
<keyword evidence="10 15" id="KW-0411">Iron-sulfur</keyword>
<dbReference type="InterPro" id="IPR005107">
    <property type="entry name" value="CO_DH_flav_C"/>
</dbReference>
<evidence type="ECO:0000256" key="9">
    <source>
        <dbReference type="ARBA" id="ARBA00023004"/>
    </source>
</evidence>
<dbReference type="Gene3D" id="3.30.365.10">
    <property type="entry name" value="Aldehyde oxidase/xanthine dehydrogenase, molybdopterin binding domain"/>
    <property type="match status" value="4"/>
</dbReference>
<evidence type="ECO:0000256" key="3">
    <source>
        <dbReference type="ARBA" id="ARBA00022505"/>
    </source>
</evidence>
<accession>A2FJG9</accession>
<feature type="binding site" evidence="15">
    <location>
        <position position="167"/>
    </location>
    <ligand>
        <name>[2Fe-2S] cluster</name>
        <dbReference type="ChEBI" id="CHEBI:190135"/>
        <label>2</label>
    </ligand>
</feature>
<dbReference type="InterPro" id="IPR036318">
    <property type="entry name" value="FAD-bd_PCMH-like_sf"/>
</dbReference>
<dbReference type="EMBL" id="DS113830">
    <property type="protein sequence ID" value="EAX94939.1"/>
    <property type="molecule type" value="Genomic_DNA"/>
</dbReference>
<evidence type="ECO:0000256" key="13">
    <source>
        <dbReference type="PIRSR" id="PIRSR000127-1"/>
    </source>
</evidence>
<feature type="binding site" evidence="14">
    <location>
        <position position="789"/>
    </location>
    <ligand>
        <name>substrate</name>
    </ligand>
</feature>
<dbReference type="VEuPathDB" id="TrichDB:TVAGG3_0106740"/>
<feature type="binding site" evidence="14">
    <location>
        <position position="997"/>
    </location>
    <ligand>
        <name>substrate</name>
    </ligand>
</feature>
<feature type="binding site" evidence="15">
    <location>
        <position position="785"/>
    </location>
    <ligand>
        <name>Mo-molybdopterin</name>
        <dbReference type="ChEBI" id="CHEBI:71302"/>
    </ligand>
    <ligandPart>
        <name>Mo</name>
        <dbReference type="ChEBI" id="CHEBI:28685"/>
    </ligandPart>
</feature>
<keyword evidence="8" id="KW-0560">Oxidoreductase</keyword>
<dbReference type="Gene3D" id="3.30.465.10">
    <property type="match status" value="1"/>
</dbReference>
<dbReference type="SMR" id="A2FJG9"/>
<dbReference type="InterPro" id="IPR001041">
    <property type="entry name" value="2Fe-2S_ferredoxin-type"/>
</dbReference>
<evidence type="ECO:0000256" key="6">
    <source>
        <dbReference type="ARBA" id="ARBA00022723"/>
    </source>
</evidence>
<dbReference type="Proteomes" id="UP000001542">
    <property type="component" value="Unassembled WGS sequence"/>
</dbReference>
<dbReference type="InterPro" id="IPR046867">
    <property type="entry name" value="AldOxase/xan_DH_MoCoBD2"/>
</dbReference>
<feature type="binding site" evidence="15">
    <location>
        <position position="132"/>
    </location>
    <ligand>
        <name>[2Fe-2S] cluster</name>
        <dbReference type="ChEBI" id="CHEBI:190135"/>
        <label>2</label>
    </ligand>
</feature>
<dbReference type="Pfam" id="PF00111">
    <property type="entry name" value="Fer2"/>
    <property type="match status" value="1"/>
</dbReference>
<dbReference type="InterPro" id="IPR006058">
    <property type="entry name" value="2Fe2S_fd_BS"/>
</dbReference>
<dbReference type="InterPro" id="IPR036683">
    <property type="entry name" value="CO_DH_flav_C_dom_sf"/>
</dbReference>
<dbReference type="FunFam" id="3.30.365.10:FF:000003">
    <property type="entry name" value="Aldehyde oxidase 1"/>
    <property type="match status" value="1"/>
</dbReference>
<feature type="active site" description="Proton acceptor" evidence="13">
    <location>
        <position position="1255"/>
    </location>
</feature>
<dbReference type="FunFam" id="3.30.365.10:FF:000001">
    <property type="entry name" value="Xanthine dehydrogenase oxidase"/>
    <property type="match status" value="1"/>
</dbReference>
<comment type="cofactor">
    <cofactor evidence="15">
        <name>[2Fe-2S] cluster</name>
        <dbReference type="ChEBI" id="CHEBI:190135"/>
    </cofactor>
    <text evidence="15">Binds 2 [2Fe-2S] clusters.</text>
</comment>
<evidence type="ECO:0000256" key="2">
    <source>
        <dbReference type="ARBA" id="ARBA00006849"/>
    </source>
</evidence>
<evidence type="ECO:0000313" key="18">
    <source>
        <dbReference type="EMBL" id="EAX94939.1"/>
    </source>
</evidence>
<evidence type="ECO:0000256" key="14">
    <source>
        <dbReference type="PIRSR" id="PIRSR000127-2"/>
    </source>
</evidence>
<evidence type="ECO:0000259" key="16">
    <source>
        <dbReference type="PROSITE" id="PS51085"/>
    </source>
</evidence>
<evidence type="ECO:0000256" key="5">
    <source>
        <dbReference type="ARBA" id="ARBA00022714"/>
    </source>
</evidence>
<evidence type="ECO:0000313" key="19">
    <source>
        <dbReference type="Proteomes" id="UP000001542"/>
    </source>
</evidence>
<feature type="binding site" evidence="14">
    <location>
        <position position="417"/>
    </location>
    <ligand>
        <name>FAD</name>
        <dbReference type="ChEBI" id="CHEBI:57692"/>
    </ligand>
</feature>
<feature type="domain" description="2Fe-2S ferredoxin-type" evidence="16">
    <location>
        <begin position="20"/>
        <end position="110"/>
    </location>
</feature>
<dbReference type="PROSITE" id="PS51085">
    <property type="entry name" value="2FE2S_FER_2"/>
    <property type="match status" value="1"/>
</dbReference>
<dbReference type="Pfam" id="PF02738">
    <property type="entry name" value="MoCoBD_1"/>
    <property type="match status" value="1"/>
</dbReference>
<dbReference type="InterPro" id="IPR002346">
    <property type="entry name" value="Mopterin_DH_FAD-bd"/>
</dbReference>
<dbReference type="RefSeq" id="XP_001307869.1">
    <property type="nucleotide sequence ID" value="XM_001307868.1"/>
</dbReference>
<dbReference type="Pfam" id="PF00941">
    <property type="entry name" value="FAD_binding_5"/>
    <property type="match status" value="1"/>
</dbReference>
<dbReference type="InterPro" id="IPR016167">
    <property type="entry name" value="FAD-bd_PCMH_sub1"/>
</dbReference>
<keyword evidence="6 15" id="KW-0479">Metal-binding</keyword>
<dbReference type="KEGG" id="tva:4752681"/>
<name>A2FJG9_TRIV3</name>
<evidence type="ECO:0000256" key="12">
    <source>
        <dbReference type="ARBA" id="ARBA00034078"/>
    </source>
</evidence>
<feature type="binding site" evidence="15">
    <location>
        <position position="62"/>
    </location>
    <ligand>
        <name>[2Fe-2S] cluster</name>
        <dbReference type="ChEBI" id="CHEBI:190135"/>
        <label>1</label>
    </ligand>
</feature>
<dbReference type="InterPro" id="IPR016169">
    <property type="entry name" value="FAD-bd_PCMH_sub2"/>
</dbReference>
<organism evidence="18 19">
    <name type="scientific">Trichomonas vaginalis (strain ATCC PRA-98 / G3)</name>
    <dbReference type="NCBI Taxonomy" id="412133"/>
    <lineage>
        <taxon>Eukaryota</taxon>
        <taxon>Metamonada</taxon>
        <taxon>Parabasalia</taxon>
        <taxon>Trichomonadida</taxon>
        <taxon>Trichomonadidae</taxon>
        <taxon>Trichomonas</taxon>
    </lineage>
</organism>
<dbReference type="InterPro" id="IPR000674">
    <property type="entry name" value="Ald_Oxase/Xan_DH_a/b"/>
</dbReference>
<evidence type="ECO:0000256" key="11">
    <source>
        <dbReference type="ARBA" id="ARBA00023027"/>
    </source>
</evidence>
<dbReference type="InterPro" id="IPR002888">
    <property type="entry name" value="2Fe-2S-bd"/>
</dbReference>
<dbReference type="SUPFAM" id="SSF56176">
    <property type="entry name" value="FAD-binding/transporter-associated domain-like"/>
    <property type="match status" value="1"/>
</dbReference>
<evidence type="ECO:0000256" key="10">
    <source>
        <dbReference type="ARBA" id="ARBA00023014"/>
    </source>
</evidence>
<feature type="binding site" evidence="15">
    <location>
        <position position="899"/>
    </location>
    <ligand>
        <name>Mo-molybdopterin</name>
        <dbReference type="ChEBI" id="CHEBI:71302"/>
    </ligand>
    <ligandPart>
        <name>Mo</name>
        <dbReference type="ChEBI" id="CHEBI:28685"/>
    </ligandPart>
</feature>
<dbReference type="InterPro" id="IPR036010">
    <property type="entry name" value="2Fe-2S_ferredoxin-like_sf"/>
</dbReference>
<dbReference type="SUPFAM" id="SSF55447">
    <property type="entry name" value="CO dehydrogenase flavoprotein C-terminal domain-like"/>
    <property type="match status" value="1"/>
</dbReference>
<dbReference type="FunFam" id="3.90.1170.50:FF:000001">
    <property type="entry name" value="Aldehyde oxidase 1"/>
    <property type="match status" value="1"/>
</dbReference>
<feature type="binding site" evidence="14">
    <location>
        <begin position="250"/>
        <end position="257"/>
    </location>
    <ligand>
        <name>FAD</name>
        <dbReference type="ChEBI" id="CHEBI:57692"/>
    </ligand>
</feature>
<feature type="binding site" evidence="14">
    <location>
        <position position="867"/>
    </location>
    <ligand>
        <name>substrate</name>
    </ligand>
</feature>
<dbReference type="PANTHER" id="PTHR45444:SF3">
    <property type="entry name" value="XANTHINE DEHYDROGENASE"/>
    <property type="match status" value="1"/>
</dbReference>
<keyword evidence="4" id="KW-0285">Flavoprotein</keyword>
<feature type="binding site" evidence="14">
    <location>
        <position position="331"/>
    </location>
    <ligand>
        <name>FAD</name>
        <dbReference type="ChEBI" id="CHEBI:57692"/>
    </ligand>
</feature>
<feature type="binding site" evidence="14">
    <location>
        <position position="901"/>
    </location>
    <ligand>
        <name>substrate</name>
    </ligand>
</feature>
<dbReference type="InterPro" id="IPR012675">
    <property type="entry name" value="Beta-grasp_dom_sf"/>
</dbReference>
<keyword evidence="9 15" id="KW-0408">Iron</keyword>
<dbReference type="InterPro" id="IPR036856">
    <property type="entry name" value="Ald_Oxase/Xan_DH_a/b_sf"/>
</dbReference>
<dbReference type="SUPFAM" id="SSF47741">
    <property type="entry name" value="CO dehydrogenase ISP C-domain like"/>
    <property type="match status" value="1"/>
</dbReference>
<reference evidence="18" key="2">
    <citation type="journal article" date="2007" name="Science">
        <title>Draft genome sequence of the sexually transmitted pathogen Trichomonas vaginalis.</title>
        <authorList>
            <person name="Carlton J.M."/>
            <person name="Hirt R.P."/>
            <person name="Silva J.C."/>
            <person name="Delcher A.L."/>
            <person name="Schatz M."/>
            <person name="Zhao Q."/>
            <person name="Wortman J.R."/>
            <person name="Bidwell S.L."/>
            <person name="Alsmark U.C.M."/>
            <person name="Besteiro S."/>
            <person name="Sicheritz-Ponten T."/>
            <person name="Noel C.J."/>
            <person name="Dacks J.B."/>
            <person name="Foster P.G."/>
            <person name="Simillion C."/>
            <person name="Van de Peer Y."/>
            <person name="Miranda-Saavedra D."/>
            <person name="Barton G.J."/>
            <person name="Westrop G.D."/>
            <person name="Mueller S."/>
            <person name="Dessi D."/>
            <person name="Fiori P.L."/>
            <person name="Ren Q."/>
            <person name="Paulsen I."/>
            <person name="Zhang H."/>
            <person name="Bastida-Corcuera F.D."/>
            <person name="Simoes-Barbosa A."/>
            <person name="Brown M.T."/>
            <person name="Hayes R.D."/>
            <person name="Mukherjee M."/>
            <person name="Okumura C.Y."/>
            <person name="Schneider R."/>
            <person name="Smith A.J."/>
            <person name="Vanacova S."/>
            <person name="Villalvazo M."/>
            <person name="Haas B.J."/>
            <person name="Pertea M."/>
            <person name="Feldblyum T.V."/>
            <person name="Utterback T.R."/>
            <person name="Shu C.L."/>
            <person name="Osoegawa K."/>
            <person name="de Jong P.J."/>
            <person name="Hrdy I."/>
            <person name="Horvathova L."/>
            <person name="Zubacova Z."/>
            <person name="Dolezal P."/>
            <person name="Malik S.B."/>
            <person name="Logsdon J.M. Jr."/>
            <person name="Henze K."/>
            <person name="Gupta A."/>
            <person name="Wang C.C."/>
            <person name="Dunne R.L."/>
            <person name="Upcroft J.A."/>
            <person name="Upcroft P."/>
            <person name="White O."/>
            <person name="Salzberg S.L."/>
            <person name="Tang P."/>
            <person name="Chiu C.-H."/>
            <person name="Lee Y.-S."/>
            <person name="Embley T.M."/>
            <person name="Coombs G.H."/>
            <person name="Mottram J.C."/>
            <person name="Tachezy J."/>
            <person name="Fraser-Liggett C.M."/>
            <person name="Johnson P.J."/>
        </authorList>
    </citation>
    <scope>NUCLEOTIDE SEQUENCE [LARGE SCALE GENOMIC DNA]</scope>
    <source>
        <strain evidence="18">G3</strain>
    </source>
</reference>
<dbReference type="PROSITE" id="PS00197">
    <property type="entry name" value="2FE2S_FER_1"/>
    <property type="match status" value="1"/>
</dbReference>
<comment type="similarity">
    <text evidence="2">Belongs to the xanthine dehydrogenase family.</text>
</comment>
<dbReference type="InterPro" id="IPR037165">
    <property type="entry name" value="AldOxase/xan_DH_Mopterin-bd_sf"/>
</dbReference>
<dbReference type="OMA" id="QCRWKVG"/>
<dbReference type="GO" id="GO:0005506">
    <property type="term" value="F:iron ion binding"/>
    <property type="evidence" value="ECO:0007669"/>
    <property type="project" value="InterPro"/>
</dbReference>
<dbReference type="PROSITE" id="PS51387">
    <property type="entry name" value="FAD_PCMH"/>
    <property type="match status" value="1"/>
</dbReference>
<comment type="cofactor">
    <cofactor evidence="1 14">
        <name>FAD</name>
        <dbReference type="ChEBI" id="CHEBI:57692"/>
    </cofactor>
</comment>
<dbReference type="Pfam" id="PF01315">
    <property type="entry name" value="Ald_Xan_dh_C"/>
    <property type="match status" value="1"/>
</dbReference>
<dbReference type="Pfam" id="PF01799">
    <property type="entry name" value="Fer2_2"/>
    <property type="match status" value="1"/>
</dbReference>